<evidence type="ECO:0000313" key="4">
    <source>
        <dbReference type="Proteomes" id="UP000184330"/>
    </source>
</evidence>
<dbReference type="EMBL" id="FJOG01000006">
    <property type="protein sequence ID" value="CZR55612.1"/>
    <property type="molecule type" value="Genomic_DNA"/>
</dbReference>
<sequence length="527" mass="59917">MSSLDALTSEAEDYGDIWQEKCKNLQSDVERLEARVVALAKREYQITDDKVTKKYRQIRDNLDIWIDELKEEEKKDFKTTYHTNLQNRERDTIFEDVGFKNGCLDLRWQEELGAQETCIYVILGMVITNLLKDLFNEPYPIGVRRSQKKFLDSMMATSAATKDQAMYYRWRGETLSMITSTSDFADHCKDQAEKDFRKLKGHILQWLSPKSLGKHEAALRETIWQPAIDFHRMINCSGKKFQLRNSHSVGSPVPEVAKRWDLVDIVSWRVSRSSDIKGVFHCLWPELIMEAAIDQSNVTFVKPRLLGYKTSNLGPSKTARRSPVRPEIAPTERGTASSKHIQGHRSPQSSRSSTTKDQKSESSIAKDNKSESSTSRFLQRARKALETRSESRPEAKRRGSQPNRPTSTTNTRTSMQDSSRHAHASASDQASRSESETSTHSAMQAFGERTEGMTNNSYLDEGQDRYPRERFPSDPDSSMEVHLDSSIGSANARPVYLQPPEYAHVPVDEAAKAAGIPITEEPENIDE</sequence>
<evidence type="ECO:0000256" key="1">
    <source>
        <dbReference type="SAM" id="Coils"/>
    </source>
</evidence>
<organism evidence="3 4">
    <name type="scientific">Phialocephala subalpina</name>
    <dbReference type="NCBI Taxonomy" id="576137"/>
    <lineage>
        <taxon>Eukaryota</taxon>
        <taxon>Fungi</taxon>
        <taxon>Dikarya</taxon>
        <taxon>Ascomycota</taxon>
        <taxon>Pezizomycotina</taxon>
        <taxon>Leotiomycetes</taxon>
        <taxon>Helotiales</taxon>
        <taxon>Mollisiaceae</taxon>
        <taxon>Phialocephala</taxon>
        <taxon>Phialocephala fortinii species complex</taxon>
    </lineage>
</organism>
<keyword evidence="4" id="KW-1185">Reference proteome</keyword>
<feature type="region of interest" description="Disordered" evidence="2">
    <location>
        <begin position="310"/>
        <end position="485"/>
    </location>
</feature>
<feature type="compositionally biased region" description="Basic and acidic residues" evidence="2">
    <location>
        <begin position="462"/>
        <end position="483"/>
    </location>
</feature>
<name>A0A1L7WS69_9HELO</name>
<dbReference type="OrthoDB" id="4755094at2759"/>
<protein>
    <submittedName>
        <fullName evidence="3">Uncharacterized protein</fullName>
    </submittedName>
</protein>
<feature type="compositionally biased region" description="Low complexity" evidence="2">
    <location>
        <begin position="402"/>
        <end position="417"/>
    </location>
</feature>
<evidence type="ECO:0000256" key="2">
    <source>
        <dbReference type="SAM" id="MobiDB-lite"/>
    </source>
</evidence>
<dbReference type="Proteomes" id="UP000184330">
    <property type="component" value="Unassembled WGS sequence"/>
</dbReference>
<proteinExistence type="predicted"/>
<keyword evidence="1" id="KW-0175">Coiled coil</keyword>
<reference evidence="3 4" key="1">
    <citation type="submission" date="2016-03" db="EMBL/GenBank/DDBJ databases">
        <authorList>
            <person name="Ploux O."/>
        </authorList>
    </citation>
    <scope>NUCLEOTIDE SEQUENCE [LARGE SCALE GENOMIC DNA]</scope>
    <source>
        <strain evidence="3 4">UAMH 11012</strain>
    </source>
</reference>
<dbReference type="AlphaFoldDB" id="A0A1L7WS69"/>
<feature type="compositionally biased region" description="Polar residues" evidence="2">
    <location>
        <begin position="334"/>
        <end position="353"/>
    </location>
</feature>
<feature type="coiled-coil region" evidence="1">
    <location>
        <begin position="15"/>
        <end position="75"/>
    </location>
</feature>
<evidence type="ECO:0000313" key="3">
    <source>
        <dbReference type="EMBL" id="CZR55612.1"/>
    </source>
</evidence>
<gene>
    <name evidence="3" type="ORF">PAC_05500</name>
</gene>
<feature type="compositionally biased region" description="Basic and acidic residues" evidence="2">
    <location>
        <begin position="383"/>
        <end position="397"/>
    </location>
</feature>
<accession>A0A1L7WS69</accession>
<feature type="compositionally biased region" description="Basic and acidic residues" evidence="2">
    <location>
        <begin position="354"/>
        <end position="370"/>
    </location>
</feature>